<reference evidence="2 3" key="1">
    <citation type="submission" date="2020-01" db="EMBL/GenBank/DDBJ databases">
        <authorList>
            <person name="Gupta K D."/>
        </authorList>
    </citation>
    <scope>NUCLEOTIDE SEQUENCE [LARGE SCALE GENOMIC DNA]</scope>
</reference>
<feature type="region of interest" description="Disordered" evidence="1">
    <location>
        <begin position="342"/>
        <end position="377"/>
    </location>
</feature>
<keyword evidence="3" id="KW-1185">Reference proteome</keyword>
<name>A0A8S0WVI1_CYCAE</name>
<evidence type="ECO:0000313" key="3">
    <source>
        <dbReference type="Proteomes" id="UP000467700"/>
    </source>
</evidence>
<sequence>MTTAIRNSPPRSAGPIILTIGTTGVGRSNFISLAAGDRRDRVGYGLSSFTDRVEEVEVIDPQLEWSCILVDTPSFDHTYQSDIEILGSISEWLLSIILTALEKICGPANFKKIGFVTMWGKYGRSYHESQCKEAWGDILNRGARIFRFENTSNSARNIISTWCQLLQQQSRSGPPLQLVRELTDSGGLRSLGQTSAAKALGGGLSKSSTGLPLKALRKAFFGLQESRQRGPDNDSLLDAGYIANEDDGGTIHTVNDSFDAHSEISRMTSGERQPQVLTFEATAQHMNDEDIISVVNSFRSSLEDLESTRPEDIRSAVRALSGRCSDIEWRVEDLSETFVNHVDPPAPRTTHTTERNLTQAFTPLRTESSDTDSNSVHSGHAASITISLGLEVPTSDRSTIRSSLYDDISLLSLESNILRSHVQDSAVESNGMESQDDESSTNSVAGERPRSHSYEYLHIENLRLQGRMENLRWEVTVLADLVAEHITQHATPANIQNMNPSPGR</sequence>
<gene>
    <name evidence="2" type="ORF">AAE3_LOCUS8962</name>
</gene>
<dbReference type="EMBL" id="CACVBS010000056">
    <property type="protein sequence ID" value="CAA7266776.1"/>
    <property type="molecule type" value="Genomic_DNA"/>
</dbReference>
<dbReference type="AlphaFoldDB" id="A0A8S0WVI1"/>
<evidence type="ECO:0000313" key="2">
    <source>
        <dbReference type="EMBL" id="CAA7266776.1"/>
    </source>
</evidence>
<dbReference type="OrthoDB" id="8954335at2759"/>
<protein>
    <recommendedName>
        <fullName evidence="4">G domain-containing protein</fullName>
    </recommendedName>
</protein>
<evidence type="ECO:0000256" key="1">
    <source>
        <dbReference type="SAM" id="MobiDB-lite"/>
    </source>
</evidence>
<proteinExistence type="predicted"/>
<dbReference type="Gene3D" id="3.40.50.300">
    <property type="entry name" value="P-loop containing nucleotide triphosphate hydrolases"/>
    <property type="match status" value="1"/>
</dbReference>
<accession>A0A8S0WVI1</accession>
<evidence type="ECO:0008006" key="4">
    <source>
        <dbReference type="Google" id="ProtNLM"/>
    </source>
</evidence>
<comment type="caution">
    <text evidence="2">The sequence shown here is derived from an EMBL/GenBank/DDBJ whole genome shotgun (WGS) entry which is preliminary data.</text>
</comment>
<organism evidence="2 3">
    <name type="scientific">Cyclocybe aegerita</name>
    <name type="common">Black poplar mushroom</name>
    <name type="synonym">Agrocybe aegerita</name>
    <dbReference type="NCBI Taxonomy" id="1973307"/>
    <lineage>
        <taxon>Eukaryota</taxon>
        <taxon>Fungi</taxon>
        <taxon>Dikarya</taxon>
        <taxon>Basidiomycota</taxon>
        <taxon>Agaricomycotina</taxon>
        <taxon>Agaricomycetes</taxon>
        <taxon>Agaricomycetidae</taxon>
        <taxon>Agaricales</taxon>
        <taxon>Agaricineae</taxon>
        <taxon>Bolbitiaceae</taxon>
        <taxon>Cyclocybe</taxon>
    </lineage>
</organism>
<dbReference type="Proteomes" id="UP000467700">
    <property type="component" value="Unassembled WGS sequence"/>
</dbReference>
<dbReference type="InterPro" id="IPR027417">
    <property type="entry name" value="P-loop_NTPase"/>
</dbReference>
<feature type="region of interest" description="Disordered" evidence="1">
    <location>
        <begin position="427"/>
        <end position="449"/>
    </location>
</feature>